<name>A0AAD3DQB5_9CHLO</name>
<evidence type="ECO:0000256" key="2">
    <source>
        <dbReference type="SAM" id="MobiDB-lite"/>
    </source>
</evidence>
<dbReference type="InterPro" id="IPR051709">
    <property type="entry name" value="Ub-ligase/GTPase-reg"/>
</dbReference>
<evidence type="ECO:0000313" key="4">
    <source>
        <dbReference type="Proteomes" id="UP001054857"/>
    </source>
</evidence>
<evidence type="ECO:0000313" key="3">
    <source>
        <dbReference type="EMBL" id="GFR44697.1"/>
    </source>
</evidence>
<dbReference type="Gene3D" id="2.130.10.30">
    <property type="entry name" value="Regulator of chromosome condensation 1/beta-lactamase-inhibitor protein II"/>
    <property type="match status" value="2"/>
</dbReference>
<dbReference type="InterPro" id="IPR009091">
    <property type="entry name" value="RCC1/BLIP-II"/>
</dbReference>
<dbReference type="Proteomes" id="UP001054857">
    <property type="component" value="Unassembled WGS sequence"/>
</dbReference>
<organism evidence="3 4">
    <name type="scientific">Astrephomene gubernaculifera</name>
    <dbReference type="NCBI Taxonomy" id="47775"/>
    <lineage>
        <taxon>Eukaryota</taxon>
        <taxon>Viridiplantae</taxon>
        <taxon>Chlorophyta</taxon>
        <taxon>core chlorophytes</taxon>
        <taxon>Chlorophyceae</taxon>
        <taxon>CS clade</taxon>
        <taxon>Chlamydomonadales</taxon>
        <taxon>Astrephomenaceae</taxon>
        <taxon>Astrephomene</taxon>
    </lineage>
</organism>
<comment type="caution">
    <text evidence="3">The sequence shown here is derived from an EMBL/GenBank/DDBJ whole genome shotgun (WGS) entry which is preliminary data.</text>
</comment>
<dbReference type="AlphaFoldDB" id="A0AAD3DQB5"/>
<accession>A0AAD3DQB5</accession>
<dbReference type="GO" id="GO:0061630">
    <property type="term" value="F:ubiquitin protein ligase activity"/>
    <property type="evidence" value="ECO:0007669"/>
    <property type="project" value="TreeGrafter"/>
</dbReference>
<evidence type="ECO:0000256" key="1">
    <source>
        <dbReference type="ARBA" id="ARBA00022737"/>
    </source>
</evidence>
<dbReference type="PROSITE" id="PS00626">
    <property type="entry name" value="RCC1_2"/>
    <property type="match status" value="2"/>
</dbReference>
<reference evidence="3 4" key="1">
    <citation type="journal article" date="2021" name="Sci. Rep.">
        <title>Genome sequencing of the multicellular alga Astrephomene provides insights into convergent evolution of germ-soma differentiation.</title>
        <authorList>
            <person name="Yamashita S."/>
            <person name="Yamamoto K."/>
            <person name="Matsuzaki R."/>
            <person name="Suzuki S."/>
            <person name="Yamaguchi H."/>
            <person name="Hirooka S."/>
            <person name="Minakuchi Y."/>
            <person name="Miyagishima S."/>
            <person name="Kawachi M."/>
            <person name="Toyoda A."/>
            <person name="Nozaki H."/>
        </authorList>
    </citation>
    <scope>NUCLEOTIDE SEQUENCE [LARGE SCALE GENOMIC DNA]</scope>
    <source>
        <strain evidence="3 4">NIES-4017</strain>
    </source>
</reference>
<feature type="region of interest" description="Disordered" evidence="2">
    <location>
        <begin position="79"/>
        <end position="122"/>
    </location>
</feature>
<gene>
    <name evidence="3" type="ORF">Agub_g5694</name>
</gene>
<feature type="compositionally biased region" description="Low complexity" evidence="2">
    <location>
        <begin position="94"/>
        <end position="103"/>
    </location>
</feature>
<dbReference type="PANTHER" id="PTHR45622">
    <property type="entry name" value="UBIQUITIN-PROTEIN LIGASE E3A-RELATED"/>
    <property type="match status" value="1"/>
</dbReference>
<protein>
    <submittedName>
        <fullName evidence="3">Uncharacterized protein</fullName>
    </submittedName>
</protein>
<feature type="non-terminal residue" evidence="3">
    <location>
        <position position="438"/>
    </location>
</feature>
<dbReference type="InterPro" id="IPR000408">
    <property type="entry name" value="Reg_chr_condens"/>
</dbReference>
<dbReference type="PANTHER" id="PTHR45622:SF60">
    <property type="entry name" value="UBIQUITIN-PROTEIN LIGASE E3A"/>
    <property type="match status" value="1"/>
</dbReference>
<keyword evidence="4" id="KW-1185">Reference proteome</keyword>
<dbReference type="SUPFAM" id="SSF50985">
    <property type="entry name" value="RCC1/BLIP-II"/>
    <property type="match status" value="1"/>
</dbReference>
<dbReference type="EMBL" id="BMAR01000008">
    <property type="protein sequence ID" value="GFR44697.1"/>
    <property type="molecule type" value="Genomic_DNA"/>
</dbReference>
<sequence>MYQRDLLLVFGYSGSASTELPLLSDLPARTCTFPASRSQTHRPCRWALPAQSCSWGTATVFCTEHARLLTLQPEFAEHPASQLPKRSHPLRDYQQQPQLQSQLGNGNVARSPQHRVPAAAAGAARSSASVGWNHSLLCRGDDDANQHDGSGSNSCCWLSGDGSGAGCHCSDDDKTQAPLRQWLRVRLPVPGLRIVQVAAGQQHSLALDQAGSVWAWGANHNGQCGIGPHADVTRQSCKTAARAAAAAETVQLLPAAVAVTGAGALEQEGEVERSSAAAGAAPMACDDCSGNGAGGSASCGAAVNNMCSSSSSTSSSSWCAVPLCVLGPGCASGGKATSDGLLLAPGREGGGPEQASVRRGVPELLPVRQVCCGARHSLALDAGGGVWAWGWNGYGQCGRPPPGLAAGGAEQGAAEAGQVAAWGWNDCGQCGSLLGAAG</sequence>
<dbReference type="Pfam" id="PF13540">
    <property type="entry name" value="RCC1_2"/>
    <property type="match status" value="2"/>
</dbReference>
<keyword evidence="1" id="KW-0677">Repeat</keyword>
<proteinExistence type="predicted"/>